<evidence type="ECO:0000313" key="2">
    <source>
        <dbReference type="EMBL" id="CBH76537.1"/>
    </source>
</evidence>
<protein>
    <recommendedName>
        <fullName evidence="3">Flagellar hook-length control protein FliK</fullName>
    </recommendedName>
</protein>
<dbReference type="EMBL" id="CABL01000019">
    <property type="protein sequence ID" value="CBH76537.1"/>
    <property type="molecule type" value="Genomic_DNA"/>
</dbReference>
<gene>
    <name evidence="2" type="ORF">CARN1_1019</name>
</gene>
<evidence type="ECO:0000256" key="1">
    <source>
        <dbReference type="SAM" id="MobiDB-lite"/>
    </source>
</evidence>
<feature type="region of interest" description="Disordered" evidence="1">
    <location>
        <begin position="173"/>
        <end position="226"/>
    </location>
</feature>
<dbReference type="AlphaFoldDB" id="E6PJ95"/>
<accession>E6PJ95</accession>
<feature type="region of interest" description="Disordered" evidence="1">
    <location>
        <begin position="608"/>
        <end position="633"/>
    </location>
</feature>
<reference evidence="2" key="1">
    <citation type="submission" date="2009-10" db="EMBL/GenBank/DDBJ databases">
        <title>Diversity of trophic interactions inside an arsenic-rich microbial ecosystem.</title>
        <authorList>
            <person name="Bertin P.N."/>
            <person name="Heinrich-Salmeron A."/>
            <person name="Pelletier E."/>
            <person name="Goulhen-Chollet F."/>
            <person name="Arsene-Ploetze F."/>
            <person name="Gallien S."/>
            <person name="Calteau A."/>
            <person name="Vallenet D."/>
            <person name="Casiot C."/>
            <person name="Chane-Woon-Ming B."/>
            <person name="Giloteaux L."/>
            <person name="Barakat M."/>
            <person name="Bonnefoy V."/>
            <person name="Bruneel O."/>
            <person name="Chandler M."/>
            <person name="Cleiss J."/>
            <person name="Duran R."/>
            <person name="Elbaz-Poulichet F."/>
            <person name="Fonknechten N."/>
            <person name="Lauga B."/>
            <person name="Mornico D."/>
            <person name="Ortet P."/>
            <person name="Schaeffer C."/>
            <person name="Siguier P."/>
            <person name="Alexander Thil Smith A."/>
            <person name="Van Dorsselaer A."/>
            <person name="Weissenbach J."/>
            <person name="Medigue C."/>
            <person name="Le Paslier D."/>
        </authorList>
    </citation>
    <scope>NUCLEOTIDE SEQUENCE</scope>
</reference>
<evidence type="ECO:0008006" key="3">
    <source>
        <dbReference type="Google" id="ProtNLM"/>
    </source>
</evidence>
<name>E6PJ95_9ZZZZ</name>
<organism evidence="2">
    <name type="scientific">mine drainage metagenome</name>
    <dbReference type="NCBI Taxonomy" id="410659"/>
    <lineage>
        <taxon>unclassified sequences</taxon>
        <taxon>metagenomes</taxon>
        <taxon>ecological metagenomes</taxon>
    </lineage>
</organism>
<sequence>MAGIDPSALAMQAVLAAQTAIAEATLNLGEIAQSVVAQLKTGDILSALVLPPSAGVDHISLFGETLPAQLPPGIAPGDTLALQVTGFSPTQIFVRNLGAIDPQNPPEIANVEIPPESAASPSQATLIARLPAASALTAAEQSGNATAGAASSTLRSSIAPPIEVFVAASVQPSRRELTPAPSNSGAPESALTESSASARATQANAPAANANAANTSASQQSSANPTIASELEARLATARGARILPPSSEGRAIAENAPPTTPQSPPRAASLDTLPPQIAARAPIPPSSEEEVLLARLNIPATPALLAAARVAQDAPARLAAIFARAQSALGRFVSQPVVSTVRSAIAFVTTLDPANPVALPQQLAAYVRTILGSTEGAVATLAENLAALEPTGAGNAAANSAPLVDAAASAAPPDSAHIVAAMQRPGEIVAATVPTVASPAREAAVVAAQNGVSQDIKSALIALARDPQSAAIPGAASALNDAVTAIAAAQVHLLAANASADPRTLVLPLPVFFREGGAATQLRIGREASGSKKAMNADNFALGFLLDTKTLGTVAIEIETSGRAVSVKVKTERDGAANRFRDAFGVLRDRFESLRYRVATMQAAVAARSMPPDRGIKKSEGSAPKSQLDAQA</sequence>
<feature type="compositionally biased region" description="Low complexity" evidence="1">
    <location>
        <begin position="194"/>
        <end position="226"/>
    </location>
</feature>
<comment type="caution">
    <text evidence="2">The sequence shown here is derived from an EMBL/GenBank/DDBJ whole genome shotgun (WGS) entry which is preliminary data.</text>
</comment>
<feature type="region of interest" description="Disordered" evidence="1">
    <location>
        <begin position="244"/>
        <end position="271"/>
    </location>
</feature>
<proteinExistence type="predicted"/>